<evidence type="ECO:0000256" key="1">
    <source>
        <dbReference type="ARBA" id="ARBA00004141"/>
    </source>
</evidence>
<evidence type="ECO:0000256" key="4">
    <source>
        <dbReference type="ARBA" id="ARBA00023136"/>
    </source>
</evidence>
<dbReference type="InterPro" id="IPR050367">
    <property type="entry name" value="APC_superfamily"/>
</dbReference>
<keyword evidence="3 5" id="KW-1133">Transmembrane helix</keyword>
<dbReference type="PANTHER" id="PTHR42770">
    <property type="entry name" value="AMINO ACID TRANSPORTER-RELATED"/>
    <property type="match status" value="1"/>
</dbReference>
<keyword evidence="4 5" id="KW-0472">Membrane</keyword>
<dbReference type="Pfam" id="PF00324">
    <property type="entry name" value="AA_permease"/>
    <property type="match status" value="1"/>
</dbReference>
<dbReference type="GO" id="GO:0016020">
    <property type="term" value="C:membrane"/>
    <property type="evidence" value="ECO:0007669"/>
    <property type="project" value="UniProtKB-SubCell"/>
</dbReference>
<dbReference type="Gene3D" id="1.20.1740.10">
    <property type="entry name" value="Amino acid/polyamine transporter I"/>
    <property type="match status" value="1"/>
</dbReference>
<evidence type="ECO:0000259" key="6">
    <source>
        <dbReference type="Pfam" id="PF00324"/>
    </source>
</evidence>
<comment type="caution">
    <text evidence="8">The sequence shown here is derived from an EMBL/GenBank/DDBJ whole genome shotgun (WGS) entry which is preliminary data.</text>
</comment>
<dbReference type="PANTHER" id="PTHR42770:SF11">
    <property type="entry name" value="INNER MEMBRANE TRANSPORT PROTEIN YBAT"/>
    <property type="match status" value="1"/>
</dbReference>
<dbReference type="PATRIC" id="fig|507754.4.peg.840"/>
<feature type="transmembrane region" description="Helical" evidence="5">
    <location>
        <begin position="98"/>
        <end position="121"/>
    </location>
</feature>
<evidence type="ECO:0000256" key="5">
    <source>
        <dbReference type="SAM" id="Phobius"/>
    </source>
</evidence>
<protein>
    <submittedName>
        <fullName evidence="8">Amino acid transporter</fullName>
    </submittedName>
</protein>
<sequence length="460" mass="48869">MQGSAKTLKRDTLNVYDVIFQGVAGSAPAGAAVATLTGSAAFALGSLPLSAVVAFVIVFINAVIINRISRHVAGAGGYYAYSREGLGNFAGIYTGWMYILYQVMSLAFIGLSIAIFLPALLSSVFGITIPSYSWVILLIIVLAFGYFVSFSGVKNSVRYAMVMASLEVAVVSAISIIIIISKPTVNTFSVFTPVYASHGFTGVMLGVLFMYTAFTGFGTATPLGEEAKNAKKVIGRGVLASSVVLGLFFILASYAFTVGWGPANMLSYSTELVPGIILTKNYIGLIGAIIITAFFINSLFTDSVVFTNSLSRVVFSMSRDNVLPGILSSVHSERRTPHRAAGLMVIIAFIIGTVSVVTLGGFNAFLFTGIASTLGALAVHMIANASLPGIVYKLKLKLNIAADVILPAISIVILAFVFYGSFISINSVVIIASITFVVWLIIGLIYSYLGRKMLYHENIQ</sequence>
<feature type="transmembrane region" description="Helical" evidence="5">
    <location>
        <begin position="281"/>
        <end position="300"/>
    </location>
</feature>
<dbReference type="OrthoDB" id="43026at2157"/>
<feature type="transmembrane region" description="Helical" evidence="5">
    <location>
        <begin position="40"/>
        <end position="64"/>
    </location>
</feature>
<feature type="domain" description="Amino acid permease/ SLC12A" evidence="6">
    <location>
        <begin position="17"/>
        <end position="444"/>
    </location>
</feature>
<feature type="transmembrane region" description="Helical" evidence="5">
    <location>
        <begin position="200"/>
        <end position="221"/>
    </location>
</feature>
<dbReference type="InterPro" id="IPR004841">
    <property type="entry name" value="AA-permease/SLC12A_dom"/>
</dbReference>
<keyword evidence="2 5" id="KW-0812">Transmembrane</keyword>
<dbReference type="Proteomes" id="UP000050515">
    <property type="component" value="Unassembled WGS sequence"/>
</dbReference>
<dbReference type="EMBL" id="LKBG01000226">
    <property type="protein sequence ID" value="KQB34671.1"/>
    <property type="molecule type" value="Genomic_DNA"/>
</dbReference>
<reference evidence="8 9" key="2">
    <citation type="submission" date="2015-09" db="EMBL/GenBank/DDBJ databases">
        <title>Heavy metals and arsenic resistance mechanisms in polyextremophilic archaea of the family Ferroplasmaceae.</title>
        <authorList>
            <person name="Bulaev A.G."/>
            <person name="Kanygina A.V."/>
        </authorList>
    </citation>
    <scope>NUCLEOTIDE SEQUENCE [LARGE SCALE GENOMIC DNA]</scope>
    <source>
        <strain evidence="8 9">VT</strain>
    </source>
</reference>
<dbReference type="EMBL" id="LJCQ01000303">
    <property type="protein sequence ID" value="KPV46102.1"/>
    <property type="molecule type" value="Genomic_DNA"/>
</dbReference>
<feature type="transmembrane region" description="Helical" evidence="5">
    <location>
        <begin position="404"/>
        <end position="422"/>
    </location>
</feature>
<evidence type="ECO:0000256" key="3">
    <source>
        <dbReference type="ARBA" id="ARBA00022989"/>
    </source>
</evidence>
<evidence type="ECO:0000313" key="7">
    <source>
        <dbReference type="EMBL" id="KPV46102.1"/>
    </source>
</evidence>
<keyword evidence="9" id="KW-1185">Reference proteome</keyword>
<evidence type="ECO:0000313" key="9">
    <source>
        <dbReference type="Proteomes" id="UP000050320"/>
    </source>
</evidence>
<dbReference type="RefSeq" id="WP_054964384.1">
    <property type="nucleotide sequence ID" value="NZ_LJCQ01000303.1"/>
</dbReference>
<dbReference type="Proteomes" id="UP000050320">
    <property type="component" value="Unassembled WGS sequence"/>
</dbReference>
<feature type="transmembrane region" description="Helical" evidence="5">
    <location>
        <begin position="365"/>
        <end position="392"/>
    </location>
</feature>
<feature type="transmembrane region" description="Helical" evidence="5">
    <location>
        <begin position="12"/>
        <end position="34"/>
    </location>
</feature>
<dbReference type="GO" id="GO:0055085">
    <property type="term" value="P:transmembrane transport"/>
    <property type="evidence" value="ECO:0007669"/>
    <property type="project" value="InterPro"/>
</dbReference>
<accession>A0A0Q0RQR2</accession>
<dbReference type="PIRSF" id="PIRSF006060">
    <property type="entry name" value="AA_transporter"/>
    <property type="match status" value="1"/>
</dbReference>
<dbReference type="AlphaFoldDB" id="A0A0Q0RQR2"/>
<gene>
    <name evidence="8" type="ORF">AOG54_04045</name>
    <name evidence="7" type="ORF">SE19_07030</name>
</gene>
<feature type="transmembrane region" description="Helical" evidence="5">
    <location>
        <begin position="340"/>
        <end position="359"/>
    </location>
</feature>
<organism evidence="8 9">
    <name type="scientific">Acidiplasma aeolicum</name>
    <dbReference type="NCBI Taxonomy" id="507754"/>
    <lineage>
        <taxon>Archaea</taxon>
        <taxon>Methanobacteriati</taxon>
        <taxon>Thermoplasmatota</taxon>
        <taxon>Thermoplasmata</taxon>
        <taxon>Thermoplasmatales</taxon>
        <taxon>Ferroplasmaceae</taxon>
        <taxon>Acidiplasma</taxon>
    </lineage>
</organism>
<name>A0A0Q0RQR2_9ARCH</name>
<evidence type="ECO:0000313" key="8">
    <source>
        <dbReference type="EMBL" id="KQB34671.1"/>
    </source>
</evidence>
<evidence type="ECO:0000256" key="2">
    <source>
        <dbReference type="ARBA" id="ARBA00022692"/>
    </source>
</evidence>
<feature type="transmembrane region" description="Helical" evidence="5">
    <location>
        <begin position="127"/>
        <end position="147"/>
    </location>
</feature>
<comment type="subcellular location">
    <subcellularLocation>
        <location evidence="1">Membrane</location>
        <topology evidence="1">Multi-pass membrane protein</topology>
    </subcellularLocation>
</comment>
<evidence type="ECO:0000313" key="10">
    <source>
        <dbReference type="Proteomes" id="UP000050515"/>
    </source>
</evidence>
<proteinExistence type="predicted"/>
<feature type="transmembrane region" description="Helical" evidence="5">
    <location>
        <begin position="428"/>
        <end position="449"/>
    </location>
</feature>
<reference evidence="7 10" key="1">
    <citation type="submission" date="2015-09" db="EMBL/GenBank/DDBJ databases">
        <title>Draft genome sequence of Acidiplasma aeolicum DSM 18409.</title>
        <authorList>
            <person name="Hemp J."/>
        </authorList>
    </citation>
    <scope>NUCLEOTIDE SEQUENCE [LARGE SCALE GENOMIC DNA]</scope>
    <source>
        <strain evidence="7 10">V</strain>
    </source>
</reference>
<feature type="transmembrane region" description="Helical" evidence="5">
    <location>
        <begin position="159"/>
        <end position="180"/>
    </location>
</feature>
<feature type="transmembrane region" description="Helical" evidence="5">
    <location>
        <begin position="233"/>
        <end position="261"/>
    </location>
</feature>